<name>A0AA88JEN5_FICCA</name>
<evidence type="ECO:0000313" key="2">
    <source>
        <dbReference type="Proteomes" id="UP001187192"/>
    </source>
</evidence>
<gene>
    <name evidence="1" type="ORF">TIFTF001_055764</name>
</gene>
<proteinExistence type="predicted"/>
<dbReference type="Proteomes" id="UP001187192">
    <property type="component" value="Unassembled WGS sequence"/>
</dbReference>
<dbReference type="AlphaFoldDB" id="A0AA88JEN5"/>
<comment type="caution">
    <text evidence="1">The sequence shown here is derived from an EMBL/GenBank/DDBJ whole genome shotgun (WGS) entry which is preliminary data.</text>
</comment>
<accession>A0AA88JEN5</accession>
<evidence type="ECO:0000313" key="1">
    <source>
        <dbReference type="EMBL" id="GMN74103.1"/>
    </source>
</evidence>
<keyword evidence="2" id="KW-1185">Reference proteome</keyword>
<reference evidence="1" key="1">
    <citation type="submission" date="2023-07" db="EMBL/GenBank/DDBJ databases">
        <title>draft genome sequence of fig (Ficus carica).</title>
        <authorList>
            <person name="Takahashi T."/>
            <person name="Nishimura K."/>
        </authorList>
    </citation>
    <scope>NUCLEOTIDE SEQUENCE</scope>
</reference>
<protein>
    <submittedName>
        <fullName evidence="1">Uncharacterized protein</fullName>
    </submittedName>
</protein>
<dbReference type="EMBL" id="BTGU01018570">
    <property type="protein sequence ID" value="GMN74103.1"/>
    <property type="molecule type" value="Genomic_DNA"/>
</dbReference>
<organism evidence="1 2">
    <name type="scientific">Ficus carica</name>
    <name type="common">Common fig</name>
    <dbReference type="NCBI Taxonomy" id="3494"/>
    <lineage>
        <taxon>Eukaryota</taxon>
        <taxon>Viridiplantae</taxon>
        <taxon>Streptophyta</taxon>
        <taxon>Embryophyta</taxon>
        <taxon>Tracheophyta</taxon>
        <taxon>Spermatophyta</taxon>
        <taxon>Magnoliopsida</taxon>
        <taxon>eudicotyledons</taxon>
        <taxon>Gunneridae</taxon>
        <taxon>Pentapetalae</taxon>
        <taxon>rosids</taxon>
        <taxon>fabids</taxon>
        <taxon>Rosales</taxon>
        <taxon>Moraceae</taxon>
        <taxon>Ficeae</taxon>
        <taxon>Ficus</taxon>
    </lineage>
</organism>
<sequence>MAIIFFYGGYSQSSPPNGHDLRMLACKKICSRLGIKLQRSHVRLTTICGCFTDHGWGSSGREKRKELASN</sequence>